<dbReference type="Proteomes" id="UP001310022">
    <property type="component" value="Unassembled WGS sequence"/>
</dbReference>
<name>A0AAN4VWW2_9BACT</name>
<dbReference type="RefSeq" id="WP_338236164.1">
    <property type="nucleotide sequence ID" value="NZ_BQKE01000001.1"/>
</dbReference>
<proteinExistence type="predicted"/>
<dbReference type="EMBL" id="BQKE01000001">
    <property type="protein sequence ID" value="GJM60407.1"/>
    <property type="molecule type" value="Genomic_DNA"/>
</dbReference>
<gene>
    <name evidence="1" type="ORF">PEDI_09590</name>
</gene>
<organism evidence="1 2">
    <name type="scientific">Persicobacter diffluens</name>
    <dbReference type="NCBI Taxonomy" id="981"/>
    <lineage>
        <taxon>Bacteria</taxon>
        <taxon>Pseudomonadati</taxon>
        <taxon>Bacteroidota</taxon>
        <taxon>Cytophagia</taxon>
        <taxon>Cytophagales</taxon>
        <taxon>Persicobacteraceae</taxon>
        <taxon>Persicobacter</taxon>
    </lineage>
</organism>
<evidence type="ECO:0000313" key="2">
    <source>
        <dbReference type="Proteomes" id="UP001310022"/>
    </source>
</evidence>
<sequence>MIKPLLYFIALLLIFAHPLLAQKNYEKGYIVTNEGDTLHGKIKARRDLQMASSVKFINLKGKKSTKSASELSAYQISNTTYHSFPLVSGVQNKMTFLRLEAAGAVNLYYVEVEYSDTETTPALSQDFKTVEPPQGIPNANDGNNLYLNRHKSRDLTLVERSFFKIIIQNFFGDDQKIVKKVNNRTYRFDDLKDIVEEYNQRHPLPGK</sequence>
<keyword evidence="2" id="KW-1185">Reference proteome</keyword>
<evidence type="ECO:0000313" key="1">
    <source>
        <dbReference type="EMBL" id="GJM60407.1"/>
    </source>
</evidence>
<dbReference type="AlphaFoldDB" id="A0AAN4VWW2"/>
<reference evidence="1 2" key="1">
    <citation type="submission" date="2021-12" db="EMBL/GenBank/DDBJ databases">
        <title>Genome sequencing of bacteria with rrn-lacking chromosome and rrn-plasmid.</title>
        <authorList>
            <person name="Anda M."/>
            <person name="Iwasaki W."/>
        </authorList>
    </citation>
    <scope>NUCLEOTIDE SEQUENCE [LARGE SCALE GENOMIC DNA]</scope>
    <source>
        <strain evidence="1 2">NBRC 15940</strain>
    </source>
</reference>
<protein>
    <submittedName>
        <fullName evidence="1">Uncharacterized protein</fullName>
    </submittedName>
</protein>
<accession>A0AAN4VWW2</accession>
<comment type="caution">
    <text evidence="1">The sequence shown here is derived from an EMBL/GenBank/DDBJ whole genome shotgun (WGS) entry which is preliminary data.</text>
</comment>